<evidence type="ECO:0000313" key="2">
    <source>
        <dbReference type="Proteomes" id="UP000076234"/>
    </source>
</evidence>
<evidence type="ECO:0000313" key="1">
    <source>
        <dbReference type="EMBL" id="AMU96119.1"/>
    </source>
</evidence>
<dbReference type="EMBL" id="CP013342">
    <property type="protein sequence ID" value="AMU96119.1"/>
    <property type="molecule type" value="Genomic_DNA"/>
</dbReference>
<gene>
    <name evidence="1" type="ORF">AOA14_16050</name>
</gene>
<reference evidence="2" key="1">
    <citation type="submission" date="2015-11" db="EMBL/GenBank/DDBJ databases">
        <title>Complete genome sequence of a polyethylene glycol-degrading strain Sphingopyxis terrae strain 203-1 (NBRC 15098).</title>
        <authorList>
            <person name="Yoshiyuki O."/>
            <person name="Shouta N."/>
            <person name="Nagata Y."/>
            <person name="Numata M."/>
            <person name="Tsuchikane K."/>
            <person name="Hosoyama A."/>
            <person name="Yamazoe A."/>
            <person name="Tsuda M."/>
            <person name="Fujita N."/>
            <person name="Kawai F."/>
        </authorList>
    </citation>
    <scope>NUCLEOTIDE SEQUENCE [LARGE SCALE GENOMIC DNA]</scope>
    <source>
        <strain evidence="2">203-1</strain>
    </source>
</reference>
<dbReference type="Proteomes" id="UP000076234">
    <property type="component" value="Chromosome"/>
</dbReference>
<dbReference type="Pfam" id="PF06035">
    <property type="entry name" value="Peptidase_C93"/>
    <property type="match status" value="1"/>
</dbReference>
<sequence>MAPAAAHAAIESSATKIGNAKAFAIADTCRGSALLAPAGPDFGGERASEAGAPSALSRVRMSQERPAATLGAVPAPGNSIAVRALTRDADPVFGADRADAVSIRVECTTPLAAMERGLADDSSELGTIAIPVETTRFDDRWLRVRRAPSVRVMRAQLDRAAVTQDLSEEATLERVNQWVNRQIAYADDESNYRQRDFWATAEETVARGRGDCEDFAILKMQMLRAAGIDDDRMKLVLLRDMAVSSDHALLLVRSAAGWVVLDNMTDRILDGRQAIAMRPMMSFSGDRRWVHGYRDTGAGVVRTAAAAPKASAKAFSLAALRVAMQSAAPSQPRYLRNFDASIGN</sequence>
<protein>
    <recommendedName>
        <fullName evidence="3">Transglutaminase-like cysteine proteinase BTLCP</fullName>
    </recommendedName>
</protein>
<reference evidence="1 2" key="2">
    <citation type="journal article" date="2016" name="Genome Announc.">
        <title>Complete Genome Sequence of Sphingopyxis terrae Strain 203-1 (NBRC 111660), a Polyethylene Glycol Degrader.</title>
        <authorList>
            <person name="Ohtsubo Y."/>
            <person name="Nonoyama S."/>
            <person name="Nagata Y."/>
            <person name="Numata M."/>
            <person name="Tsuchikane K."/>
            <person name="Hosoyama A."/>
            <person name="Yamazoe A."/>
            <person name="Tsuda M."/>
            <person name="Fujita N."/>
            <person name="Kawai F."/>
        </authorList>
    </citation>
    <scope>NUCLEOTIDE SEQUENCE [LARGE SCALE GENOMIC DNA]</scope>
    <source>
        <strain evidence="1 2">203-1</strain>
    </source>
</reference>
<dbReference type="Gene3D" id="3.10.620.30">
    <property type="match status" value="1"/>
</dbReference>
<organism evidence="1 2">
    <name type="scientific">Sphingopyxis terrae subsp. terrae NBRC 15098</name>
    <dbReference type="NCBI Taxonomy" id="1219058"/>
    <lineage>
        <taxon>Bacteria</taxon>
        <taxon>Pseudomonadati</taxon>
        <taxon>Pseudomonadota</taxon>
        <taxon>Alphaproteobacteria</taxon>
        <taxon>Sphingomonadales</taxon>
        <taxon>Sphingomonadaceae</taxon>
        <taxon>Sphingopyxis</taxon>
    </lineage>
</organism>
<evidence type="ECO:0008006" key="3">
    <source>
        <dbReference type="Google" id="ProtNLM"/>
    </source>
</evidence>
<dbReference type="SUPFAM" id="SSF54001">
    <property type="entry name" value="Cysteine proteinases"/>
    <property type="match status" value="1"/>
</dbReference>
<dbReference type="KEGG" id="ster:AOA14_16050"/>
<dbReference type="PANTHER" id="PTHR39327">
    <property type="match status" value="1"/>
</dbReference>
<dbReference type="PANTHER" id="PTHR39327:SF1">
    <property type="entry name" value="BLR5470 PROTEIN"/>
    <property type="match status" value="1"/>
</dbReference>
<name>A0A142W2B7_9SPHN</name>
<dbReference type="STRING" id="1219058.AOA14_16050"/>
<proteinExistence type="predicted"/>
<dbReference type="AlphaFoldDB" id="A0A142W2B7"/>
<accession>A0A142W2B7</accession>
<dbReference type="InterPro" id="IPR010319">
    <property type="entry name" value="Transglutaminase-like_Cys_pept"/>
</dbReference>
<dbReference type="InterPro" id="IPR038765">
    <property type="entry name" value="Papain-like_cys_pep_sf"/>
</dbReference>